<comment type="similarity">
    <text evidence="1">Belongs to the ADP-ribosylglycohydrolase family.</text>
</comment>
<dbReference type="OrthoDB" id="9798107at2"/>
<protein>
    <recommendedName>
        <fullName evidence="6">Crystallin</fullName>
    </recommendedName>
</protein>
<comment type="caution">
    <text evidence="4">The sequence shown here is derived from an EMBL/GenBank/DDBJ whole genome shotgun (WGS) entry which is preliminary data.</text>
</comment>
<dbReference type="GO" id="GO:0016787">
    <property type="term" value="F:hydrolase activity"/>
    <property type="evidence" value="ECO:0007669"/>
    <property type="project" value="UniProtKB-KW"/>
</dbReference>
<keyword evidence="3" id="KW-0460">Magnesium</keyword>
<comment type="cofactor">
    <cofactor evidence="3">
        <name>Mg(2+)</name>
        <dbReference type="ChEBI" id="CHEBI:18420"/>
    </cofactor>
    <text evidence="3">Binds 2 magnesium ions per subunit.</text>
</comment>
<evidence type="ECO:0000313" key="5">
    <source>
        <dbReference type="Proteomes" id="UP000030170"/>
    </source>
</evidence>
<feature type="binding site" evidence="3">
    <location>
        <position position="255"/>
    </location>
    <ligand>
        <name>Mg(2+)</name>
        <dbReference type="ChEBI" id="CHEBI:18420"/>
        <label>1</label>
    </ligand>
</feature>
<evidence type="ECO:0000313" key="4">
    <source>
        <dbReference type="EMBL" id="KGF71396.1"/>
    </source>
</evidence>
<evidence type="ECO:0000256" key="3">
    <source>
        <dbReference type="PIRSR" id="PIRSR605502-1"/>
    </source>
</evidence>
<feature type="binding site" evidence="3">
    <location>
        <position position="258"/>
    </location>
    <ligand>
        <name>Mg(2+)</name>
        <dbReference type="ChEBI" id="CHEBI:18420"/>
        <label>1</label>
    </ligand>
</feature>
<dbReference type="SUPFAM" id="SSF101478">
    <property type="entry name" value="ADP-ribosylglycohydrolase"/>
    <property type="match status" value="1"/>
</dbReference>
<organism evidence="4 5">
    <name type="scientific">Neosynechococcus sphagnicola sy1</name>
    <dbReference type="NCBI Taxonomy" id="1497020"/>
    <lineage>
        <taxon>Bacteria</taxon>
        <taxon>Bacillati</taxon>
        <taxon>Cyanobacteriota</taxon>
        <taxon>Cyanophyceae</taxon>
        <taxon>Neosynechococcales</taxon>
        <taxon>Neosynechococcaceae</taxon>
        <taxon>Neosynechococcus</taxon>
    </lineage>
</organism>
<evidence type="ECO:0008006" key="6">
    <source>
        <dbReference type="Google" id="ProtNLM"/>
    </source>
</evidence>
<keyword evidence="3" id="KW-0479">Metal-binding</keyword>
<keyword evidence="2" id="KW-0378">Hydrolase</keyword>
<dbReference type="AlphaFoldDB" id="A0A098TH85"/>
<dbReference type="InterPro" id="IPR005502">
    <property type="entry name" value="Ribosyl_crysJ1"/>
</dbReference>
<feature type="binding site" evidence="3">
    <location>
        <position position="49"/>
    </location>
    <ligand>
        <name>Mg(2+)</name>
        <dbReference type="ChEBI" id="CHEBI:18420"/>
        <label>1</label>
    </ligand>
</feature>
<gene>
    <name evidence="4" type="ORF">DO97_20720</name>
</gene>
<name>A0A098TH85_9CYAN</name>
<feature type="binding site" evidence="3">
    <location>
        <position position="50"/>
    </location>
    <ligand>
        <name>Mg(2+)</name>
        <dbReference type="ChEBI" id="CHEBI:18420"/>
        <label>1</label>
    </ligand>
</feature>
<feature type="binding site" evidence="3">
    <location>
        <position position="48"/>
    </location>
    <ligand>
        <name>Mg(2+)</name>
        <dbReference type="ChEBI" id="CHEBI:18420"/>
        <label>1</label>
    </ligand>
</feature>
<dbReference type="InterPro" id="IPR050792">
    <property type="entry name" value="ADP-ribosylglycohydrolase"/>
</dbReference>
<proteinExistence type="inferred from homology"/>
<dbReference type="Gene3D" id="1.10.4080.10">
    <property type="entry name" value="ADP-ribosylation/Crystallin J1"/>
    <property type="match status" value="1"/>
</dbReference>
<dbReference type="InterPro" id="IPR036705">
    <property type="entry name" value="Ribosyl_crysJ1_sf"/>
</dbReference>
<evidence type="ECO:0000256" key="2">
    <source>
        <dbReference type="ARBA" id="ARBA00022801"/>
    </source>
</evidence>
<dbReference type="RefSeq" id="WP_036536906.1">
    <property type="nucleotide sequence ID" value="NZ_JJML01000084.1"/>
</dbReference>
<evidence type="ECO:0000256" key="1">
    <source>
        <dbReference type="ARBA" id="ARBA00010702"/>
    </source>
</evidence>
<reference evidence="4 5" key="1">
    <citation type="journal article" date="2014" name="Mol. Ecol.">
        <title>Evolution of Synechococcus.</title>
        <authorList>
            <person name="Dvorak P."/>
            <person name="Casamatta D."/>
            <person name="Hasler P."/>
            <person name="Poulickova A."/>
            <person name="Ondrej V."/>
            <person name="Sanges R."/>
        </authorList>
    </citation>
    <scope>NUCLEOTIDE SEQUENCE [LARGE SCALE GENOMIC DNA]</scope>
    <source>
        <strain evidence="4 5">CAUP A 1101</strain>
    </source>
</reference>
<dbReference type="GO" id="GO:0046872">
    <property type="term" value="F:metal ion binding"/>
    <property type="evidence" value="ECO:0007669"/>
    <property type="project" value="UniProtKB-KW"/>
</dbReference>
<dbReference type="Pfam" id="PF03747">
    <property type="entry name" value="ADP_ribosyl_GH"/>
    <property type="match status" value="1"/>
</dbReference>
<dbReference type="EMBL" id="JJML01000084">
    <property type="protein sequence ID" value="KGF71396.1"/>
    <property type="molecule type" value="Genomic_DNA"/>
</dbReference>
<dbReference type="PANTHER" id="PTHR16222">
    <property type="entry name" value="ADP-RIBOSYLGLYCOHYDROLASE"/>
    <property type="match status" value="1"/>
</dbReference>
<accession>A0A098TH85</accession>
<dbReference type="STRING" id="1497020.DO97_20720"/>
<keyword evidence="5" id="KW-1185">Reference proteome</keyword>
<sequence>MPSKDQYLGCILGLALGDAMGAPYEGGILEQLIWKLIGRTKDGLPRWTDDTQMSIDIAMSLLDNGELNQLDLSTRFANSYKWSRGYGPGTARLLKRIGKGEPWQKASMAIFKNGSFGNGAAMRASILALYFNDNIDRLLSETKRSAEITHSHPLAIEGAILIALTTHLIINHVTIDDIINTLKEHCKSKEFGTQLKIIHAWLSSNHTPSPKEIAKTLGNGMTAQSSVMSSICIAFLHFDKSFSELLSFARSCKGDVDTISAMAGTLWGARNGATTIYSIPIEQRQELEQIAVNLFNQVNYPSPA</sequence>
<feature type="binding site" evidence="3">
    <location>
        <position position="257"/>
    </location>
    <ligand>
        <name>Mg(2+)</name>
        <dbReference type="ChEBI" id="CHEBI:18420"/>
        <label>1</label>
    </ligand>
</feature>
<dbReference type="PANTHER" id="PTHR16222:SF24">
    <property type="entry name" value="ADP-RIBOSYLHYDROLASE ARH3"/>
    <property type="match status" value="1"/>
</dbReference>
<dbReference type="Proteomes" id="UP000030170">
    <property type="component" value="Unassembled WGS sequence"/>
</dbReference>